<evidence type="ECO:0000313" key="2">
    <source>
        <dbReference type="Proteomes" id="UP000308697"/>
    </source>
</evidence>
<protein>
    <submittedName>
        <fullName evidence="1">Uncharacterized protein</fullName>
    </submittedName>
</protein>
<gene>
    <name evidence="1" type="ORF">FCH28_11205</name>
</gene>
<dbReference type="Proteomes" id="UP000308697">
    <property type="component" value="Unassembled WGS sequence"/>
</dbReference>
<proteinExistence type="predicted"/>
<accession>A0A4U0NPM4</accession>
<sequence>MRRITQLLRPLAAATTFGGAVPEYAAPASGFLTIGSTTYVDPVGSYPLDRPPDGAATLIVNDTDHPITIITESDRSADIVLAPGTRTETRRGQAVRVG</sequence>
<dbReference type="AlphaFoldDB" id="A0A4U0NPM4"/>
<keyword evidence="2" id="KW-1185">Reference proteome</keyword>
<reference evidence="1 2" key="1">
    <citation type="submission" date="2019-04" db="EMBL/GenBank/DDBJ databases">
        <title>Streptomyces piniterrae sp. nov., a heliquinomycin-producing actinomycete isolated from rhizosphere soil of Pinus yunnanensis.</title>
        <authorList>
            <person name="Zhuang X."/>
            <person name="Zhao J."/>
        </authorList>
    </citation>
    <scope>NUCLEOTIDE SEQUENCE [LARGE SCALE GENOMIC DNA]</scope>
    <source>
        <strain evidence="2">jys28</strain>
    </source>
</reference>
<name>A0A4U0NPM4_9ACTN</name>
<dbReference type="OrthoDB" id="4251214at2"/>
<organism evidence="1 2">
    <name type="scientific">Streptomyces piniterrae</name>
    <dbReference type="NCBI Taxonomy" id="2571125"/>
    <lineage>
        <taxon>Bacteria</taxon>
        <taxon>Bacillati</taxon>
        <taxon>Actinomycetota</taxon>
        <taxon>Actinomycetes</taxon>
        <taxon>Kitasatosporales</taxon>
        <taxon>Streptomycetaceae</taxon>
        <taxon>Streptomyces</taxon>
    </lineage>
</organism>
<dbReference type="EMBL" id="SUMB01000003">
    <property type="protein sequence ID" value="TJZ55852.1"/>
    <property type="molecule type" value="Genomic_DNA"/>
</dbReference>
<evidence type="ECO:0000313" key="1">
    <source>
        <dbReference type="EMBL" id="TJZ55852.1"/>
    </source>
</evidence>
<comment type="caution">
    <text evidence="1">The sequence shown here is derived from an EMBL/GenBank/DDBJ whole genome shotgun (WGS) entry which is preliminary data.</text>
</comment>
<dbReference type="RefSeq" id="WP_136739660.1">
    <property type="nucleotide sequence ID" value="NZ_SUMB01000003.1"/>
</dbReference>